<dbReference type="Pfam" id="PF02775">
    <property type="entry name" value="TPP_enzyme_C"/>
    <property type="match status" value="1"/>
</dbReference>
<dbReference type="EMBL" id="JAAKZY010000047">
    <property type="protein sequence ID" value="NGO09270.1"/>
    <property type="molecule type" value="Genomic_DNA"/>
</dbReference>
<gene>
    <name evidence="7" type="ORF">G5C60_17095</name>
</gene>
<dbReference type="GO" id="GO:0009099">
    <property type="term" value="P:L-valine biosynthetic process"/>
    <property type="evidence" value="ECO:0007669"/>
    <property type="project" value="TreeGrafter"/>
</dbReference>
<dbReference type="SUPFAM" id="SSF52518">
    <property type="entry name" value="Thiamin diphosphate-binding fold (THDP-binding)"/>
    <property type="match status" value="2"/>
</dbReference>
<dbReference type="Pfam" id="PF00205">
    <property type="entry name" value="TPP_enzyme_M"/>
    <property type="match status" value="1"/>
</dbReference>
<evidence type="ECO:0000313" key="8">
    <source>
        <dbReference type="Proteomes" id="UP000472335"/>
    </source>
</evidence>
<dbReference type="InterPro" id="IPR029035">
    <property type="entry name" value="DHS-like_NAD/FAD-binding_dom"/>
</dbReference>
<keyword evidence="8" id="KW-1185">Reference proteome</keyword>
<dbReference type="GO" id="GO:0050660">
    <property type="term" value="F:flavin adenine dinucleotide binding"/>
    <property type="evidence" value="ECO:0007669"/>
    <property type="project" value="TreeGrafter"/>
</dbReference>
<dbReference type="Pfam" id="PF02776">
    <property type="entry name" value="TPP_enzyme_N"/>
    <property type="match status" value="1"/>
</dbReference>
<dbReference type="GO" id="GO:0000287">
    <property type="term" value="F:magnesium ion binding"/>
    <property type="evidence" value="ECO:0007669"/>
    <property type="project" value="InterPro"/>
</dbReference>
<dbReference type="Gene3D" id="3.40.50.970">
    <property type="match status" value="2"/>
</dbReference>
<dbReference type="InterPro" id="IPR011766">
    <property type="entry name" value="TPP_enzyme_TPP-bd"/>
</dbReference>
<dbReference type="GO" id="GO:0009097">
    <property type="term" value="P:isoleucine biosynthetic process"/>
    <property type="evidence" value="ECO:0007669"/>
    <property type="project" value="TreeGrafter"/>
</dbReference>
<dbReference type="AlphaFoldDB" id="A0A6G4V5Z1"/>
<evidence type="ECO:0000259" key="5">
    <source>
        <dbReference type="Pfam" id="PF02775"/>
    </source>
</evidence>
<dbReference type="InterPro" id="IPR045229">
    <property type="entry name" value="TPP_enz"/>
</dbReference>
<dbReference type="PANTHER" id="PTHR18968:SF167">
    <property type="entry name" value="ACETOLACTATE SYNTHASE LARGE SUBUNIT ILVB2-RELATED"/>
    <property type="match status" value="1"/>
</dbReference>
<dbReference type="SUPFAM" id="SSF52467">
    <property type="entry name" value="DHS-like NAD/FAD-binding domain"/>
    <property type="match status" value="1"/>
</dbReference>
<dbReference type="PANTHER" id="PTHR18968">
    <property type="entry name" value="THIAMINE PYROPHOSPHATE ENZYMES"/>
    <property type="match status" value="1"/>
</dbReference>
<organism evidence="7 8">
    <name type="scientific">Streptomyces scabichelini</name>
    <dbReference type="NCBI Taxonomy" id="2711217"/>
    <lineage>
        <taxon>Bacteria</taxon>
        <taxon>Bacillati</taxon>
        <taxon>Actinomycetota</taxon>
        <taxon>Actinomycetes</taxon>
        <taxon>Kitasatosporales</taxon>
        <taxon>Streptomycetaceae</taxon>
        <taxon>Streptomyces</taxon>
    </lineage>
</organism>
<sequence>MTQLSGAEGLVAQLRREGVRHVFGVPGVQLDHVLDALARSGESGESIRYIAARHEQGAAHMAEAYARTAGRPGVCLVVPGPGVLNALPAVATGYACSSPMLVVAADIPSTLAGRGLGMLHELPDQDGVLASVTTWSGRAETAERIPGLVHEAIRRSRSGRPRPVALTIPADVLAAKADMEPARTGQEPDASEGMRASTVADIAAVLRTARRPLLCAGGGVQAARASTALTALAEALSAPVVMSRNAGGAIPARHQLAFPSLAASRLLPEADAVLVVGSRFVSPRGSALPTAPGATVVLVNADAADLGPPRRAELTLCADARTALEEIRAALPDTGEPDNEEPDSGEAGWVSGDLDEVRAWCAQKVRGVEPQWSFVRALREAIPEDGILVNELTQVGYLAAVGYPVHQPGTFLTPGYQGTLGYGYPSALGVKVGSPDRTVVSINGDGGFCWNMQELATARKYGIAVTAVVFNDNAYGNVRRIQADEFEGRFIGSDLASPDFVRLAESFGVPAVRVTTPDGLAGALKDSFDEPGPSLIEVPVGEMPSVWPLLLGGAPGSVRN</sequence>
<dbReference type="InterPro" id="IPR012001">
    <property type="entry name" value="Thiamin_PyroP_enz_TPP-bd_dom"/>
</dbReference>
<name>A0A6G4V5Z1_9ACTN</name>
<feature type="domain" description="Thiamine pyrophosphate enzyme central" evidence="4">
    <location>
        <begin position="199"/>
        <end position="327"/>
    </location>
</feature>
<evidence type="ECO:0000256" key="2">
    <source>
        <dbReference type="ARBA" id="ARBA00023052"/>
    </source>
</evidence>
<evidence type="ECO:0000313" key="7">
    <source>
        <dbReference type="EMBL" id="NGO09270.1"/>
    </source>
</evidence>
<dbReference type="InterPro" id="IPR029061">
    <property type="entry name" value="THDP-binding"/>
</dbReference>
<evidence type="ECO:0000256" key="3">
    <source>
        <dbReference type="RuleBase" id="RU362132"/>
    </source>
</evidence>
<dbReference type="GO" id="GO:0030976">
    <property type="term" value="F:thiamine pyrophosphate binding"/>
    <property type="evidence" value="ECO:0007669"/>
    <property type="project" value="InterPro"/>
</dbReference>
<dbReference type="Gene3D" id="3.40.50.1220">
    <property type="entry name" value="TPP-binding domain"/>
    <property type="match status" value="1"/>
</dbReference>
<reference evidence="7 8" key="1">
    <citation type="submission" date="2020-02" db="EMBL/GenBank/DDBJ databases">
        <title>Whole-genome analyses of novel actinobacteria.</title>
        <authorList>
            <person name="Sahin N."/>
            <person name="Gencbay T."/>
        </authorList>
    </citation>
    <scope>NUCLEOTIDE SEQUENCE [LARGE SCALE GENOMIC DNA]</scope>
    <source>
        <strain evidence="7 8">HC44</strain>
    </source>
</reference>
<protein>
    <submittedName>
        <fullName evidence="7">Thiamine pyrophosphate-binding protein</fullName>
    </submittedName>
</protein>
<dbReference type="RefSeq" id="WP_165260068.1">
    <property type="nucleotide sequence ID" value="NZ_JAAKZY010000047.1"/>
</dbReference>
<dbReference type="InterPro" id="IPR000399">
    <property type="entry name" value="TPP-bd_CS"/>
</dbReference>
<evidence type="ECO:0000256" key="1">
    <source>
        <dbReference type="ARBA" id="ARBA00007812"/>
    </source>
</evidence>
<dbReference type="GO" id="GO:0003984">
    <property type="term" value="F:acetolactate synthase activity"/>
    <property type="evidence" value="ECO:0007669"/>
    <property type="project" value="TreeGrafter"/>
</dbReference>
<feature type="domain" description="Thiamine pyrophosphate enzyme TPP-binding" evidence="5">
    <location>
        <begin position="399"/>
        <end position="538"/>
    </location>
</feature>
<dbReference type="Proteomes" id="UP000472335">
    <property type="component" value="Unassembled WGS sequence"/>
</dbReference>
<feature type="domain" description="Thiamine pyrophosphate enzyme N-terminal TPP-binding" evidence="6">
    <location>
        <begin position="5"/>
        <end position="125"/>
    </location>
</feature>
<accession>A0A6G4V5Z1</accession>
<keyword evidence="2 3" id="KW-0786">Thiamine pyrophosphate</keyword>
<comment type="caution">
    <text evidence="7">The sequence shown here is derived from an EMBL/GenBank/DDBJ whole genome shotgun (WGS) entry which is preliminary data.</text>
</comment>
<dbReference type="CDD" id="cd07035">
    <property type="entry name" value="TPP_PYR_POX_like"/>
    <property type="match status" value="1"/>
</dbReference>
<evidence type="ECO:0000259" key="4">
    <source>
        <dbReference type="Pfam" id="PF00205"/>
    </source>
</evidence>
<dbReference type="NCBIfam" id="NF006122">
    <property type="entry name" value="PRK08266.1"/>
    <property type="match status" value="1"/>
</dbReference>
<dbReference type="PROSITE" id="PS00187">
    <property type="entry name" value="TPP_ENZYMES"/>
    <property type="match status" value="1"/>
</dbReference>
<evidence type="ECO:0000259" key="6">
    <source>
        <dbReference type="Pfam" id="PF02776"/>
    </source>
</evidence>
<dbReference type="InterPro" id="IPR012000">
    <property type="entry name" value="Thiamin_PyroP_enz_cen_dom"/>
</dbReference>
<dbReference type="GO" id="GO:0005948">
    <property type="term" value="C:acetolactate synthase complex"/>
    <property type="evidence" value="ECO:0007669"/>
    <property type="project" value="TreeGrafter"/>
</dbReference>
<proteinExistence type="inferred from homology"/>
<comment type="similarity">
    <text evidence="1 3">Belongs to the TPP enzyme family.</text>
</comment>